<dbReference type="AlphaFoldDB" id="A0AAV7NBE1"/>
<gene>
    <name evidence="1" type="ORF">NDU88_001520</name>
</gene>
<organism evidence="1 2">
    <name type="scientific">Pleurodeles waltl</name>
    <name type="common">Iberian ribbed newt</name>
    <dbReference type="NCBI Taxonomy" id="8319"/>
    <lineage>
        <taxon>Eukaryota</taxon>
        <taxon>Metazoa</taxon>
        <taxon>Chordata</taxon>
        <taxon>Craniata</taxon>
        <taxon>Vertebrata</taxon>
        <taxon>Euteleostomi</taxon>
        <taxon>Amphibia</taxon>
        <taxon>Batrachia</taxon>
        <taxon>Caudata</taxon>
        <taxon>Salamandroidea</taxon>
        <taxon>Salamandridae</taxon>
        <taxon>Pleurodelinae</taxon>
        <taxon>Pleurodeles</taxon>
    </lineage>
</organism>
<dbReference type="EMBL" id="JANPWB010000012">
    <property type="protein sequence ID" value="KAJ1113266.1"/>
    <property type="molecule type" value="Genomic_DNA"/>
</dbReference>
<sequence length="102" mass="11467">MRLSGCGRWEILGVTSWKKAKHHIHPGNEIRMVHRLDDVIFRTFLGARIRSRKAHRAGLGVSVLVFGLTTDSVGTASGSMVPKSVRSTGTRMMLRRLEHTWC</sequence>
<reference evidence="1" key="1">
    <citation type="journal article" date="2022" name="bioRxiv">
        <title>Sequencing and chromosome-scale assembly of the giantPleurodeles waltlgenome.</title>
        <authorList>
            <person name="Brown T."/>
            <person name="Elewa A."/>
            <person name="Iarovenko S."/>
            <person name="Subramanian E."/>
            <person name="Araus A.J."/>
            <person name="Petzold A."/>
            <person name="Susuki M."/>
            <person name="Suzuki K.-i.T."/>
            <person name="Hayashi T."/>
            <person name="Toyoda A."/>
            <person name="Oliveira C."/>
            <person name="Osipova E."/>
            <person name="Leigh N.D."/>
            <person name="Simon A."/>
            <person name="Yun M.H."/>
        </authorList>
    </citation>
    <scope>NUCLEOTIDE SEQUENCE</scope>
    <source>
        <strain evidence="1">20211129_DDA</strain>
        <tissue evidence="1">Liver</tissue>
    </source>
</reference>
<evidence type="ECO:0000313" key="2">
    <source>
        <dbReference type="Proteomes" id="UP001066276"/>
    </source>
</evidence>
<protein>
    <submittedName>
        <fullName evidence="1">Uncharacterized protein</fullName>
    </submittedName>
</protein>
<evidence type="ECO:0000313" key="1">
    <source>
        <dbReference type="EMBL" id="KAJ1113266.1"/>
    </source>
</evidence>
<accession>A0AAV7NBE1</accession>
<dbReference type="Proteomes" id="UP001066276">
    <property type="component" value="Chromosome 8"/>
</dbReference>
<name>A0AAV7NBE1_PLEWA</name>
<proteinExistence type="predicted"/>
<keyword evidence="2" id="KW-1185">Reference proteome</keyword>
<comment type="caution">
    <text evidence="1">The sequence shown here is derived from an EMBL/GenBank/DDBJ whole genome shotgun (WGS) entry which is preliminary data.</text>
</comment>